<dbReference type="AlphaFoldDB" id="A0A9X1QKC9"/>
<dbReference type="FunFam" id="1.10.10.10:FF:000001">
    <property type="entry name" value="LysR family transcriptional regulator"/>
    <property type="match status" value="1"/>
</dbReference>
<evidence type="ECO:0000313" key="8">
    <source>
        <dbReference type="Proteomes" id="UP001139410"/>
    </source>
</evidence>
<gene>
    <name evidence="7" type="ORF">LVY65_06275</name>
</gene>
<evidence type="ECO:0000259" key="6">
    <source>
        <dbReference type="PROSITE" id="PS50931"/>
    </source>
</evidence>
<comment type="similarity">
    <text evidence="1">Belongs to the LysR transcriptional regulatory family.</text>
</comment>
<evidence type="ECO:0000256" key="2">
    <source>
        <dbReference type="ARBA" id="ARBA00023015"/>
    </source>
</evidence>
<evidence type="ECO:0000256" key="1">
    <source>
        <dbReference type="ARBA" id="ARBA00009437"/>
    </source>
</evidence>
<keyword evidence="4" id="KW-0804">Transcription</keyword>
<dbReference type="Pfam" id="PF00126">
    <property type="entry name" value="HTH_1"/>
    <property type="match status" value="1"/>
</dbReference>
<feature type="region of interest" description="Disordered" evidence="5">
    <location>
        <begin position="308"/>
        <end position="330"/>
    </location>
</feature>
<dbReference type="CDD" id="cd08411">
    <property type="entry name" value="PBP2_OxyR"/>
    <property type="match status" value="1"/>
</dbReference>
<accession>A0A9X1QKC9</accession>
<dbReference type="PROSITE" id="PS50931">
    <property type="entry name" value="HTH_LYSR"/>
    <property type="match status" value="1"/>
</dbReference>
<dbReference type="RefSeq" id="WP_235067124.1">
    <property type="nucleotide sequence ID" value="NZ_JAKFGM010000001.1"/>
</dbReference>
<comment type="caution">
    <text evidence="7">The sequence shown here is derived from an EMBL/GenBank/DDBJ whole genome shotgun (WGS) entry which is preliminary data.</text>
</comment>
<dbReference type="InterPro" id="IPR005119">
    <property type="entry name" value="LysR_subst-bd"/>
</dbReference>
<keyword evidence="2" id="KW-0805">Transcription regulation</keyword>
<keyword evidence="8" id="KW-1185">Reference proteome</keyword>
<feature type="domain" description="HTH lysR-type" evidence="6">
    <location>
        <begin position="6"/>
        <end position="63"/>
    </location>
</feature>
<proteinExistence type="inferred from homology"/>
<dbReference type="EMBL" id="JAKFGM010000001">
    <property type="protein sequence ID" value="MCF2514670.1"/>
    <property type="molecule type" value="Genomic_DNA"/>
</dbReference>
<organism evidence="7 8">
    <name type="scientific">Sphingomonas cremea</name>
    <dbReference type="NCBI Taxonomy" id="2904799"/>
    <lineage>
        <taxon>Bacteria</taxon>
        <taxon>Pseudomonadati</taxon>
        <taxon>Pseudomonadota</taxon>
        <taxon>Alphaproteobacteria</taxon>
        <taxon>Sphingomonadales</taxon>
        <taxon>Sphingomonadaceae</taxon>
        <taxon>Sphingomonas</taxon>
    </lineage>
</organism>
<dbReference type="InterPro" id="IPR036388">
    <property type="entry name" value="WH-like_DNA-bd_sf"/>
</dbReference>
<sequence length="330" mass="35877">MTAYLPTIKQLQYLVALRQHGHFGKAAEASFVTQSTLSAGLRELETLLGVTLVERTRRVVRFTPLGLKVSDKAVRVLRECEELADIARAEGQPLHGELRMGVIPTIAPFLLPAMLPRLRNQWPSLKLYLREETSQAACDALHRGQLDCVLLAMPYACGEVDKANLFDDRLFVAFPRGEAPDEAAVDPGTIDENRLLLLEDGHCLKDHALSACNRPELRAEAAIMGTSLHTLVQMVDNGLGLTFVPAMAIDAGILEGTGVDVRPLKSDHGFRRIALVWRRSSPREVEFQMLAETLRQIAASVIRIPATGKPASPGAAAPQVTPALAESGSA</sequence>
<dbReference type="SUPFAM" id="SSF46785">
    <property type="entry name" value="Winged helix' DNA-binding domain"/>
    <property type="match status" value="1"/>
</dbReference>
<dbReference type="InterPro" id="IPR000847">
    <property type="entry name" value="LysR_HTH_N"/>
</dbReference>
<dbReference type="PANTHER" id="PTHR30346:SF10">
    <property type="entry name" value="TRANSCRIPTIONAL REGULATOR OF OXIDATIVE STRESS OXYR"/>
    <property type="match status" value="1"/>
</dbReference>
<dbReference type="SUPFAM" id="SSF53850">
    <property type="entry name" value="Periplasmic binding protein-like II"/>
    <property type="match status" value="1"/>
</dbReference>
<evidence type="ECO:0000256" key="3">
    <source>
        <dbReference type="ARBA" id="ARBA00023125"/>
    </source>
</evidence>
<reference evidence="7" key="1">
    <citation type="submission" date="2022-01" db="EMBL/GenBank/DDBJ databases">
        <authorList>
            <person name="Jo J.-H."/>
            <person name="Im W.-T."/>
        </authorList>
    </citation>
    <scope>NUCLEOTIDE SEQUENCE</scope>
    <source>
        <strain evidence="7">G124</strain>
    </source>
</reference>
<dbReference type="Pfam" id="PF03466">
    <property type="entry name" value="LysR_substrate"/>
    <property type="match status" value="1"/>
</dbReference>
<name>A0A9X1QKC9_9SPHN</name>
<keyword evidence="3" id="KW-0238">DNA-binding</keyword>
<dbReference type="PANTHER" id="PTHR30346">
    <property type="entry name" value="TRANSCRIPTIONAL DUAL REGULATOR HCAR-RELATED"/>
    <property type="match status" value="1"/>
</dbReference>
<dbReference type="Gene3D" id="3.40.190.10">
    <property type="entry name" value="Periplasmic binding protein-like II"/>
    <property type="match status" value="2"/>
</dbReference>
<dbReference type="GO" id="GO:0003677">
    <property type="term" value="F:DNA binding"/>
    <property type="evidence" value="ECO:0007669"/>
    <property type="project" value="UniProtKB-KW"/>
</dbReference>
<dbReference type="GO" id="GO:0003700">
    <property type="term" value="F:DNA-binding transcription factor activity"/>
    <property type="evidence" value="ECO:0007669"/>
    <property type="project" value="InterPro"/>
</dbReference>
<dbReference type="Proteomes" id="UP001139410">
    <property type="component" value="Unassembled WGS sequence"/>
</dbReference>
<dbReference type="Gene3D" id="1.10.10.10">
    <property type="entry name" value="Winged helix-like DNA-binding domain superfamily/Winged helix DNA-binding domain"/>
    <property type="match status" value="1"/>
</dbReference>
<evidence type="ECO:0000313" key="7">
    <source>
        <dbReference type="EMBL" id="MCF2514670.1"/>
    </source>
</evidence>
<dbReference type="InterPro" id="IPR036390">
    <property type="entry name" value="WH_DNA-bd_sf"/>
</dbReference>
<evidence type="ECO:0000256" key="4">
    <source>
        <dbReference type="ARBA" id="ARBA00023163"/>
    </source>
</evidence>
<dbReference type="GO" id="GO:0032993">
    <property type="term" value="C:protein-DNA complex"/>
    <property type="evidence" value="ECO:0007669"/>
    <property type="project" value="TreeGrafter"/>
</dbReference>
<evidence type="ECO:0000256" key="5">
    <source>
        <dbReference type="SAM" id="MobiDB-lite"/>
    </source>
</evidence>
<protein>
    <submittedName>
        <fullName evidence="7">Hydrogen peroxide-inducible genes activator</fullName>
    </submittedName>
</protein>